<evidence type="ECO:0000313" key="2">
    <source>
        <dbReference type="Proteomes" id="UP001249851"/>
    </source>
</evidence>
<organism evidence="1 2">
    <name type="scientific">Acropora cervicornis</name>
    <name type="common">Staghorn coral</name>
    <dbReference type="NCBI Taxonomy" id="6130"/>
    <lineage>
        <taxon>Eukaryota</taxon>
        <taxon>Metazoa</taxon>
        <taxon>Cnidaria</taxon>
        <taxon>Anthozoa</taxon>
        <taxon>Hexacorallia</taxon>
        <taxon>Scleractinia</taxon>
        <taxon>Astrocoeniina</taxon>
        <taxon>Acroporidae</taxon>
        <taxon>Acropora</taxon>
    </lineage>
</organism>
<sequence length="121" mass="13244">MGSTELPIWHHGKRDVLFFNITKNDLAQLLSYSTCIELGLITINDCDSTIASNSHGHGMTPGVAITTGITDLLDEYKDAFEGLGDLPGEYHIVTDDAVPPVVHPPRHVPVALRNQIKEKLD</sequence>
<dbReference type="Proteomes" id="UP001249851">
    <property type="component" value="Unassembled WGS sequence"/>
</dbReference>
<accession>A0AAD9V7J5</accession>
<dbReference type="EMBL" id="JARQWQ010000023">
    <property type="protein sequence ID" value="KAK2564094.1"/>
    <property type="molecule type" value="Genomic_DNA"/>
</dbReference>
<dbReference type="AlphaFoldDB" id="A0AAD9V7J5"/>
<evidence type="ECO:0000313" key="1">
    <source>
        <dbReference type="EMBL" id="KAK2564094.1"/>
    </source>
</evidence>
<name>A0AAD9V7J5_ACRCE</name>
<reference evidence="1" key="2">
    <citation type="journal article" date="2023" name="Science">
        <title>Genomic signatures of disease resistance in endangered staghorn corals.</title>
        <authorList>
            <person name="Vollmer S.V."/>
            <person name="Selwyn J.D."/>
            <person name="Despard B.A."/>
            <person name="Roesel C.L."/>
        </authorList>
    </citation>
    <scope>NUCLEOTIDE SEQUENCE</scope>
    <source>
        <strain evidence="1">K2</strain>
    </source>
</reference>
<gene>
    <name evidence="1" type="ORF">P5673_012320</name>
</gene>
<keyword evidence="2" id="KW-1185">Reference proteome</keyword>
<reference evidence="1" key="1">
    <citation type="journal article" date="2023" name="G3 (Bethesda)">
        <title>Whole genome assembly and annotation of the endangered Caribbean coral Acropora cervicornis.</title>
        <authorList>
            <person name="Selwyn J.D."/>
            <person name="Vollmer S.V."/>
        </authorList>
    </citation>
    <scope>NUCLEOTIDE SEQUENCE</scope>
    <source>
        <strain evidence="1">K2</strain>
    </source>
</reference>
<proteinExistence type="predicted"/>
<protein>
    <submittedName>
        <fullName evidence="1">Uncharacterized protein</fullName>
    </submittedName>
</protein>
<comment type="caution">
    <text evidence="1">The sequence shown here is derived from an EMBL/GenBank/DDBJ whole genome shotgun (WGS) entry which is preliminary data.</text>
</comment>